<keyword evidence="2" id="KW-1185">Reference proteome</keyword>
<comment type="caution">
    <text evidence="1">The sequence shown here is derived from an EMBL/GenBank/DDBJ whole genome shotgun (WGS) entry which is preliminary data.</text>
</comment>
<sequence>MHISYICSYCTLTSTLNRLFRHIRVHRIPCQPLSHRNTRVYVYVKRESGGERGRDIQACDLVNLVECYKRLPLDISGLTLHQPLLRTTPLACTTSLSPTPSSKDNHNYIPLYVDHRYYIGKENFADNDLETTSFDLGEPVTILLKETKKWWFGYNSKGDLGYVPSRLSVHPMTWNSTRIYPMAFSRKKRKGSRYQSF</sequence>
<dbReference type="SUPFAM" id="SSF50044">
    <property type="entry name" value="SH3-domain"/>
    <property type="match status" value="1"/>
</dbReference>
<evidence type="ECO:0000313" key="1">
    <source>
        <dbReference type="EMBL" id="PIK52899.1"/>
    </source>
</evidence>
<proteinExistence type="predicted"/>
<dbReference type="InterPro" id="IPR036028">
    <property type="entry name" value="SH3-like_dom_sf"/>
</dbReference>
<dbReference type="Gene3D" id="2.30.30.40">
    <property type="entry name" value="SH3 Domains"/>
    <property type="match status" value="1"/>
</dbReference>
<name>A0A2G8KY19_STIJA</name>
<evidence type="ECO:0008006" key="3">
    <source>
        <dbReference type="Google" id="ProtNLM"/>
    </source>
</evidence>
<dbReference type="EMBL" id="MRZV01000310">
    <property type="protein sequence ID" value="PIK52899.1"/>
    <property type="molecule type" value="Genomic_DNA"/>
</dbReference>
<accession>A0A2G8KY19</accession>
<organism evidence="1 2">
    <name type="scientific">Stichopus japonicus</name>
    <name type="common">Sea cucumber</name>
    <dbReference type="NCBI Taxonomy" id="307972"/>
    <lineage>
        <taxon>Eukaryota</taxon>
        <taxon>Metazoa</taxon>
        <taxon>Echinodermata</taxon>
        <taxon>Eleutherozoa</taxon>
        <taxon>Echinozoa</taxon>
        <taxon>Holothuroidea</taxon>
        <taxon>Aspidochirotacea</taxon>
        <taxon>Aspidochirotida</taxon>
        <taxon>Stichopodidae</taxon>
        <taxon>Apostichopus</taxon>
    </lineage>
</organism>
<dbReference type="AlphaFoldDB" id="A0A2G8KY19"/>
<dbReference type="Proteomes" id="UP000230750">
    <property type="component" value="Unassembled WGS sequence"/>
</dbReference>
<protein>
    <recommendedName>
        <fullName evidence="3">SH3 domain-containing protein</fullName>
    </recommendedName>
</protein>
<dbReference type="OrthoDB" id="67310at2759"/>
<reference evidence="1 2" key="1">
    <citation type="journal article" date="2017" name="PLoS Biol.">
        <title>The sea cucumber genome provides insights into morphological evolution and visceral regeneration.</title>
        <authorList>
            <person name="Zhang X."/>
            <person name="Sun L."/>
            <person name="Yuan J."/>
            <person name="Sun Y."/>
            <person name="Gao Y."/>
            <person name="Zhang L."/>
            <person name="Li S."/>
            <person name="Dai H."/>
            <person name="Hamel J.F."/>
            <person name="Liu C."/>
            <person name="Yu Y."/>
            <person name="Liu S."/>
            <person name="Lin W."/>
            <person name="Guo K."/>
            <person name="Jin S."/>
            <person name="Xu P."/>
            <person name="Storey K.B."/>
            <person name="Huan P."/>
            <person name="Zhang T."/>
            <person name="Zhou Y."/>
            <person name="Zhang J."/>
            <person name="Lin C."/>
            <person name="Li X."/>
            <person name="Xing L."/>
            <person name="Huo D."/>
            <person name="Sun M."/>
            <person name="Wang L."/>
            <person name="Mercier A."/>
            <person name="Li F."/>
            <person name="Yang H."/>
            <person name="Xiang J."/>
        </authorList>
    </citation>
    <scope>NUCLEOTIDE SEQUENCE [LARGE SCALE GENOMIC DNA]</scope>
    <source>
        <strain evidence="1">Shaxun</strain>
        <tissue evidence="1">Muscle</tissue>
    </source>
</reference>
<gene>
    <name evidence="1" type="ORF">BSL78_10193</name>
</gene>
<evidence type="ECO:0000313" key="2">
    <source>
        <dbReference type="Proteomes" id="UP000230750"/>
    </source>
</evidence>